<dbReference type="PANTHER" id="PTHR43235">
    <property type="entry name" value="GLUTAMINE AMIDOTRANSFERASE PB2B2.05-RELATED"/>
    <property type="match status" value="1"/>
</dbReference>
<dbReference type="Proteomes" id="UP000252355">
    <property type="component" value="Unassembled WGS sequence"/>
</dbReference>
<evidence type="ECO:0000313" key="1">
    <source>
        <dbReference type="EMBL" id="RCK80782.1"/>
    </source>
</evidence>
<dbReference type="InterPro" id="IPR044668">
    <property type="entry name" value="PuuD-like"/>
</dbReference>
<organism evidence="1 2">
    <name type="scientific">Candidatus Ozemobacter sibiricus</name>
    <dbReference type="NCBI Taxonomy" id="2268124"/>
    <lineage>
        <taxon>Bacteria</taxon>
        <taxon>Candidatus Ozemobacteria</taxon>
        <taxon>Candidatus Ozemobacterales</taxon>
        <taxon>Candidatus Ozemobacteraceae</taxon>
        <taxon>Candidatus Ozemobacter</taxon>
    </lineage>
</organism>
<keyword evidence="1" id="KW-0808">Transferase</keyword>
<dbReference type="GO" id="GO:0033969">
    <property type="term" value="F:gamma-glutamyl-gamma-aminobutyrate hydrolase activity"/>
    <property type="evidence" value="ECO:0007669"/>
    <property type="project" value="TreeGrafter"/>
</dbReference>
<dbReference type="InterPro" id="IPR011697">
    <property type="entry name" value="Peptidase_C26"/>
</dbReference>
<gene>
    <name evidence="1" type="ORF">OZSIB_2670</name>
</gene>
<dbReference type="AlphaFoldDB" id="A0A367ZTV4"/>
<dbReference type="Gene3D" id="3.40.50.880">
    <property type="match status" value="1"/>
</dbReference>
<comment type="caution">
    <text evidence="1">The sequence shown here is derived from an EMBL/GenBank/DDBJ whole genome shotgun (WGS) entry which is preliminary data.</text>
</comment>
<dbReference type="PANTHER" id="PTHR43235:SF1">
    <property type="entry name" value="GLUTAMINE AMIDOTRANSFERASE PB2B2.05-RELATED"/>
    <property type="match status" value="1"/>
</dbReference>
<dbReference type="InterPro" id="IPR029062">
    <property type="entry name" value="Class_I_gatase-like"/>
</dbReference>
<dbReference type="GO" id="GO:0016740">
    <property type="term" value="F:transferase activity"/>
    <property type="evidence" value="ECO:0007669"/>
    <property type="project" value="UniProtKB-KW"/>
</dbReference>
<protein>
    <submittedName>
        <fullName evidence="1">Para-aminobenzoate synthase, amidotransferase component</fullName>
    </submittedName>
</protein>
<sequence>MPATCLPLVGITYSDTAFRDQEMRLRTYVTRKYFQAVQRAGADVILLPPSMEPATWQRYLDLIDGLLLPGGEDIDPRYMGEEPSPKLGLVNPFRDVFELEMARLAFTARKPTLGICRGVQVMAVALGGKLHQHVPALPEAIQHSQQGPRWSTSHRVRVEPRSRLAAWLGTTELFTNSFHHQAVRQPPAGLKVVAVAGDGLPEALEAVDDRIFVGVQWHPEETSLSDEPSRRLFLEFVAALGSPRQL</sequence>
<dbReference type="PROSITE" id="PS51273">
    <property type="entry name" value="GATASE_TYPE_1"/>
    <property type="match status" value="1"/>
</dbReference>
<dbReference type="EMBL" id="QOQW01000004">
    <property type="protein sequence ID" value="RCK80782.1"/>
    <property type="molecule type" value="Genomic_DNA"/>
</dbReference>
<proteinExistence type="predicted"/>
<dbReference type="Pfam" id="PF07722">
    <property type="entry name" value="Peptidase_C26"/>
    <property type="match status" value="1"/>
</dbReference>
<evidence type="ECO:0000313" key="2">
    <source>
        <dbReference type="Proteomes" id="UP000252355"/>
    </source>
</evidence>
<dbReference type="CDD" id="cd01745">
    <property type="entry name" value="GATase1_2"/>
    <property type="match status" value="1"/>
</dbReference>
<name>A0A367ZTV4_9BACT</name>
<dbReference type="SUPFAM" id="SSF52317">
    <property type="entry name" value="Class I glutamine amidotransferase-like"/>
    <property type="match status" value="1"/>
</dbReference>
<dbReference type="GO" id="GO:0006598">
    <property type="term" value="P:polyamine catabolic process"/>
    <property type="evidence" value="ECO:0007669"/>
    <property type="project" value="TreeGrafter"/>
</dbReference>
<reference evidence="1 2" key="1">
    <citation type="submission" date="2018-05" db="EMBL/GenBank/DDBJ databases">
        <title>A metagenomic window into the 2 km-deep terrestrial subsurface aquifer revealed taxonomically and functionally diverse microbial community comprising novel uncultured bacterial lineages.</title>
        <authorList>
            <person name="Kadnikov V.V."/>
            <person name="Mardanov A.V."/>
            <person name="Beletsky A.V."/>
            <person name="Banks D."/>
            <person name="Pimenov N.V."/>
            <person name="Frank Y.A."/>
            <person name="Karnachuk O.V."/>
            <person name="Ravin N.V."/>
        </authorList>
    </citation>
    <scope>NUCLEOTIDE SEQUENCE [LARGE SCALE GENOMIC DNA]</scope>
    <source>
        <strain evidence="1">BY5</strain>
    </source>
</reference>
<accession>A0A367ZTV4</accession>
<dbReference type="GO" id="GO:0005829">
    <property type="term" value="C:cytosol"/>
    <property type="evidence" value="ECO:0007669"/>
    <property type="project" value="TreeGrafter"/>
</dbReference>